<organism evidence="2 3">
    <name type="scientific">Ktedonobacter robiniae</name>
    <dbReference type="NCBI Taxonomy" id="2778365"/>
    <lineage>
        <taxon>Bacteria</taxon>
        <taxon>Bacillati</taxon>
        <taxon>Chloroflexota</taxon>
        <taxon>Ktedonobacteria</taxon>
        <taxon>Ktedonobacterales</taxon>
        <taxon>Ktedonobacteraceae</taxon>
        <taxon>Ktedonobacter</taxon>
    </lineage>
</organism>
<dbReference type="RefSeq" id="WP_201374800.1">
    <property type="nucleotide sequence ID" value="NZ_BNJG01000003.1"/>
</dbReference>
<keyword evidence="1" id="KW-0472">Membrane</keyword>
<reference evidence="2 3" key="1">
    <citation type="journal article" date="2021" name="Int. J. Syst. Evol. Microbiol.">
        <title>Reticulibacter mediterranei gen. nov., sp. nov., within the new family Reticulibacteraceae fam. nov., and Ktedonospora formicarum gen. nov., sp. nov., Ktedonobacter robiniae sp. nov., Dictyobacter formicarum sp. nov. and Dictyobacter arantiisoli sp. nov., belonging to the class Ktedonobacteria.</title>
        <authorList>
            <person name="Yabe S."/>
            <person name="Zheng Y."/>
            <person name="Wang C.M."/>
            <person name="Sakai Y."/>
            <person name="Abe K."/>
            <person name="Yokota A."/>
            <person name="Donadio S."/>
            <person name="Cavaletti L."/>
            <person name="Monciardini P."/>
        </authorList>
    </citation>
    <scope>NUCLEOTIDE SEQUENCE [LARGE SCALE GENOMIC DNA]</scope>
    <source>
        <strain evidence="2 3">SOSP1-30</strain>
    </source>
</reference>
<evidence type="ECO:0000256" key="1">
    <source>
        <dbReference type="SAM" id="Phobius"/>
    </source>
</evidence>
<keyword evidence="1" id="KW-1133">Transmembrane helix</keyword>
<dbReference type="EMBL" id="BNJG01000003">
    <property type="protein sequence ID" value="GHO58530.1"/>
    <property type="molecule type" value="Genomic_DNA"/>
</dbReference>
<keyword evidence="1" id="KW-0812">Transmembrane</keyword>
<feature type="transmembrane region" description="Helical" evidence="1">
    <location>
        <begin position="131"/>
        <end position="150"/>
    </location>
</feature>
<keyword evidence="3" id="KW-1185">Reference proteome</keyword>
<evidence type="ECO:0000313" key="3">
    <source>
        <dbReference type="Proteomes" id="UP000654345"/>
    </source>
</evidence>
<feature type="transmembrane region" description="Helical" evidence="1">
    <location>
        <begin position="156"/>
        <end position="177"/>
    </location>
</feature>
<dbReference type="Pfam" id="PF10027">
    <property type="entry name" value="DUF2269"/>
    <property type="match status" value="1"/>
</dbReference>
<comment type="caution">
    <text evidence="2">The sequence shown here is derived from an EMBL/GenBank/DDBJ whole genome shotgun (WGS) entry which is preliminary data.</text>
</comment>
<feature type="transmembrane region" description="Helical" evidence="1">
    <location>
        <begin position="53"/>
        <end position="74"/>
    </location>
</feature>
<name>A0ABQ3V0S7_9CHLR</name>
<sequence>MSIYTIVLFVHIIGAIGYFLSIGSWLFILVGLRRAQRVEEVRALMYVNDLSGPFGDGSGLVLLIAGLYLALSVWSLLTSWILVALISLILVLPTNAVLIGPRRRALIKQLEHSAPEGKISLALSQHIYNPILWTTSQTTAVLLLGIVFLMTTKPDLGGSLIVMAVALVFGLLSSLLISRRRHTSPQEAADHRVPNNVSAS</sequence>
<protein>
    <recommendedName>
        <fullName evidence="4">DUF2269 domain-containing protein</fullName>
    </recommendedName>
</protein>
<proteinExistence type="predicted"/>
<dbReference type="Proteomes" id="UP000654345">
    <property type="component" value="Unassembled WGS sequence"/>
</dbReference>
<evidence type="ECO:0000313" key="2">
    <source>
        <dbReference type="EMBL" id="GHO58530.1"/>
    </source>
</evidence>
<accession>A0ABQ3V0S7</accession>
<dbReference type="InterPro" id="IPR018729">
    <property type="entry name" value="DUF2269_transmembrane"/>
</dbReference>
<feature type="transmembrane region" description="Helical" evidence="1">
    <location>
        <begin position="80"/>
        <end position="100"/>
    </location>
</feature>
<feature type="transmembrane region" description="Helical" evidence="1">
    <location>
        <begin position="6"/>
        <end position="32"/>
    </location>
</feature>
<gene>
    <name evidence="2" type="ORF">KSB_70050</name>
</gene>
<evidence type="ECO:0008006" key="4">
    <source>
        <dbReference type="Google" id="ProtNLM"/>
    </source>
</evidence>